<dbReference type="GO" id="GO:0004034">
    <property type="term" value="F:aldose 1-epimerase activity"/>
    <property type="evidence" value="ECO:0000318"/>
    <property type="project" value="GO_Central"/>
</dbReference>
<dbReference type="CDD" id="cd09019">
    <property type="entry name" value="galactose_mutarotase_like"/>
    <property type="match status" value="1"/>
</dbReference>
<dbReference type="InterPro" id="IPR011013">
    <property type="entry name" value="Gal_mutarotase_sf_dom"/>
</dbReference>
<dbReference type="HOGENOM" id="CLU_031753_4_2_1"/>
<dbReference type="AlphaFoldDB" id="S1SME3"/>
<dbReference type="InterPro" id="IPR008183">
    <property type="entry name" value="Aldose_1/G6P_1-epimerase"/>
</dbReference>
<dbReference type="SUPFAM" id="SSF74650">
    <property type="entry name" value="Galactose mutarotase-like"/>
    <property type="match status" value="1"/>
</dbReference>
<dbReference type="GO" id="GO:0006006">
    <property type="term" value="P:glucose metabolic process"/>
    <property type="evidence" value="ECO:0000318"/>
    <property type="project" value="GO_Central"/>
</dbReference>
<sequence>MIQATNLSKSKLRPPVGYITMINQFSIMILELDCNIQLSLMSITNEVWVNGFVDISLNTSTLSYYSYKYLWTHLLCLVAIHNKAKISFLFALIAAFAIANGSATKEEVGIYELKKGDLSVKFTNWGATIVQVVLPDKYGKLGDIALGYDSVQEYMNDTSYVGSIVGRVANRIAGAQFTLKGVHYKLIPNEGKNMLHGGPIGFSDVVWKVEKYKKDGHAPSIVFAYDSYDGEQGFPGALKVTVAYTLLPGNKLTVTMKANALNKATPVNLAQHTYWNLGNHNSGDILSEEVQIFASQYTPVDSQLIPTGEFASVKGTPYDFLKSHTVGSRINKLPSGYDINYVLDGAPGKIKKVAVVKDKKSGRVMELLTNQPGVQFYTANFLKDVKGKGGYVYQPHGALCLETQGFPDSVNHPNFPSTIIYPGKEYKHIMLFKFSISS</sequence>
<dbReference type="GO" id="GO:0033499">
    <property type="term" value="P:galactose catabolic process via UDP-galactose, Leloir pathway"/>
    <property type="evidence" value="ECO:0000318"/>
    <property type="project" value="GO_Central"/>
</dbReference>
<dbReference type="PANTHER" id="PTHR10091">
    <property type="entry name" value="ALDOSE-1-EPIMERASE"/>
    <property type="match status" value="1"/>
</dbReference>
<keyword evidence="2" id="KW-0413">Isomerase</keyword>
<proteinExistence type="inferred from homology"/>
<dbReference type="EMBL" id="KE133033">
    <property type="protein sequence ID" value="EOY20329.1"/>
    <property type="molecule type" value="Genomic_DNA"/>
</dbReference>
<dbReference type="PANTHER" id="PTHR10091:SF42">
    <property type="entry name" value="ALDOSE 1-EPIMERASE"/>
    <property type="match status" value="1"/>
</dbReference>
<dbReference type="NCBIfam" id="NF008277">
    <property type="entry name" value="PRK11055.1"/>
    <property type="match status" value="1"/>
</dbReference>
<dbReference type="InParanoid" id="S1SME3"/>
<dbReference type="OMA" id="NWATYQF"/>
<dbReference type="Gene3D" id="2.70.98.10">
    <property type="match status" value="1"/>
</dbReference>
<organism evidence="4 5">
    <name type="scientific">Theobroma cacao</name>
    <name type="common">Cacao</name>
    <name type="synonym">Cocoa</name>
    <dbReference type="NCBI Taxonomy" id="3641"/>
    <lineage>
        <taxon>Eukaryota</taxon>
        <taxon>Viridiplantae</taxon>
        <taxon>Streptophyta</taxon>
        <taxon>Embryophyta</taxon>
        <taxon>Tracheophyta</taxon>
        <taxon>Spermatophyta</taxon>
        <taxon>Magnoliopsida</taxon>
        <taxon>eudicotyledons</taxon>
        <taxon>Gunneridae</taxon>
        <taxon>Pentapetalae</taxon>
        <taxon>rosids</taxon>
        <taxon>malvids</taxon>
        <taxon>Malvales</taxon>
        <taxon>Malvaceae</taxon>
        <taxon>Byttnerioideae</taxon>
        <taxon>Theobroma</taxon>
    </lineage>
</organism>
<dbReference type="eggNOG" id="KOG1604">
    <property type="taxonomic scope" value="Eukaryota"/>
</dbReference>
<protein>
    <submittedName>
        <fullName evidence="4">Galactose mutarotase-like superfamily protein, putative</fullName>
    </submittedName>
</protein>
<gene>
    <name evidence="4" type="ORF">TCM_045874</name>
</gene>
<name>S1SME3_THECC</name>
<evidence type="ECO:0000256" key="1">
    <source>
        <dbReference type="ARBA" id="ARBA00006206"/>
    </source>
</evidence>
<dbReference type="InterPro" id="IPR047215">
    <property type="entry name" value="Galactose_mutarotase-like"/>
</dbReference>
<keyword evidence="5" id="KW-1185">Reference proteome</keyword>
<comment type="similarity">
    <text evidence="1">Belongs to the aldose epimerase family.</text>
</comment>
<dbReference type="InterPro" id="IPR014718">
    <property type="entry name" value="GH-type_carb-bd"/>
</dbReference>
<dbReference type="GO" id="GO:0030246">
    <property type="term" value="F:carbohydrate binding"/>
    <property type="evidence" value="ECO:0007669"/>
    <property type="project" value="InterPro"/>
</dbReference>
<evidence type="ECO:0000313" key="5">
    <source>
        <dbReference type="Proteomes" id="UP000026915"/>
    </source>
</evidence>
<keyword evidence="3" id="KW-0119">Carbohydrate metabolism</keyword>
<dbReference type="Proteomes" id="UP000026915">
    <property type="component" value="Unassembled WGS sequence"/>
</dbReference>
<reference evidence="4 5" key="1">
    <citation type="journal article" date="2013" name="Genome Biol.">
        <title>The genome sequence of the most widely cultivated cacao type and its use to identify candidate genes regulating pod color.</title>
        <authorList>
            <person name="Motamayor J.C."/>
            <person name="Mockaitis K."/>
            <person name="Schmutz J."/>
            <person name="Haiminen N."/>
            <person name="Iii D.L."/>
            <person name="Cornejo O."/>
            <person name="Findley S.D."/>
            <person name="Zheng P."/>
            <person name="Utro F."/>
            <person name="Royaert S."/>
            <person name="Saski C."/>
            <person name="Jenkins J."/>
            <person name="Podicheti R."/>
            <person name="Zhao M."/>
            <person name="Scheffler B.E."/>
            <person name="Stack J.C."/>
            <person name="Feltus F.A."/>
            <person name="Mustiga G.M."/>
            <person name="Amores F."/>
            <person name="Phillips W."/>
            <person name="Marelli J.P."/>
            <person name="May G.D."/>
            <person name="Shapiro H."/>
            <person name="Ma J."/>
            <person name="Bustamante C.D."/>
            <person name="Schnell R.J."/>
            <person name="Main D."/>
            <person name="Gilbert D."/>
            <person name="Parida L."/>
            <person name="Kuhn D.N."/>
        </authorList>
    </citation>
    <scope>NUCLEOTIDE SEQUENCE [LARGE SCALE GENOMIC DNA]</scope>
    <source>
        <strain evidence="5">cv. Matina 1-6</strain>
    </source>
</reference>
<dbReference type="Pfam" id="PF01263">
    <property type="entry name" value="Aldose_epim"/>
    <property type="match status" value="1"/>
</dbReference>
<evidence type="ECO:0000256" key="2">
    <source>
        <dbReference type="ARBA" id="ARBA00023235"/>
    </source>
</evidence>
<evidence type="ECO:0000256" key="3">
    <source>
        <dbReference type="ARBA" id="ARBA00023277"/>
    </source>
</evidence>
<dbReference type="FunCoup" id="S1SME3">
    <property type="interactions" value="495"/>
</dbReference>
<dbReference type="STRING" id="3641.S1SME3"/>
<evidence type="ECO:0000313" key="4">
    <source>
        <dbReference type="EMBL" id="EOY20329.1"/>
    </source>
</evidence>
<accession>S1SME3</accession>
<dbReference type="FunFam" id="2.70.98.10:FF:000008">
    <property type="entry name" value="Aldose 1-epimerase"/>
    <property type="match status" value="1"/>
</dbReference>
<dbReference type="Gramene" id="EOY20329">
    <property type="protein sequence ID" value="EOY20329"/>
    <property type="gene ID" value="TCM_045874"/>
</dbReference>